<feature type="region of interest" description="Disordered" evidence="2">
    <location>
        <begin position="454"/>
        <end position="475"/>
    </location>
</feature>
<feature type="transmembrane region" description="Helical" evidence="3">
    <location>
        <begin position="63"/>
        <end position="87"/>
    </location>
</feature>
<feature type="compositionally biased region" description="Low complexity" evidence="2">
    <location>
        <begin position="494"/>
        <end position="505"/>
    </location>
</feature>
<keyword evidence="3" id="KW-0472">Membrane</keyword>
<keyword evidence="1" id="KW-0862">Zinc</keyword>
<comment type="caution">
    <text evidence="5">The sequence shown here is derived from an EMBL/GenBank/DDBJ whole genome shotgun (WGS) entry which is preliminary data.</text>
</comment>
<keyword evidence="6" id="KW-1185">Reference proteome</keyword>
<dbReference type="Proteomes" id="UP001151760">
    <property type="component" value="Unassembled WGS sequence"/>
</dbReference>
<evidence type="ECO:0000256" key="1">
    <source>
        <dbReference type="PROSITE-ProRule" id="PRU00047"/>
    </source>
</evidence>
<dbReference type="EMBL" id="BQNB010017765">
    <property type="protein sequence ID" value="GJT66973.1"/>
    <property type="molecule type" value="Genomic_DNA"/>
</dbReference>
<dbReference type="InterPro" id="IPR036875">
    <property type="entry name" value="Znf_CCHC_sf"/>
</dbReference>
<feature type="compositionally biased region" description="Basic and acidic residues" evidence="2">
    <location>
        <begin position="457"/>
        <end position="468"/>
    </location>
</feature>
<organism evidence="5 6">
    <name type="scientific">Tanacetum coccineum</name>
    <dbReference type="NCBI Taxonomy" id="301880"/>
    <lineage>
        <taxon>Eukaryota</taxon>
        <taxon>Viridiplantae</taxon>
        <taxon>Streptophyta</taxon>
        <taxon>Embryophyta</taxon>
        <taxon>Tracheophyta</taxon>
        <taxon>Spermatophyta</taxon>
        <taxon>Magnoliopsida</taxon>
        <taxon>eudicotyledons</taxon>
        <taxon>Gunneridae</taxon>
        <taxon>Pentapetalae</taxon>
        <taxon>asterids</taxon>
        <taxon>campanulids</taxon>
        <taxon>Asterales</taxon>
        <taxon>Asteraceae</taxon>
        <taxon>Asteroideae</taxon>
        <taxon>Anthemideae</taxon>
        <taxon>Anthemidinae</taxon>
        <taxon>Tanacetum</taxon>
    </lineage>
</organism>
<accession>A0ABQ5FUD3</accession>
<gene>
    <name evidence="5" type="ORF">Tco_1018453</name>
</gene>
<reference evidence="5" key="1">
    <citation type="journal article" date="2022" name="Int. J. Mol. Sci.">
        <title>Draft Genome of Tanacetum Coccineum: Genomic Comparison of Closely Related Tanacetum-Family Plants.</title>
        <authorList>
            <person name="Yamashiro T."/>
            <person name="Shiraishi A."/>
            <person name="Nakayama K."/>
            <person name="Satake H."/>
        </authorList>
    </citation>
    <scope>NUCLEOTIDE SEQUENCE</scope>
</reference>
<evidence type="ECO:0000313" key="6">
    <source>
        <dbReference type="Proteomes" id="UP001151760"/>
    </source>
</evidence>
<keyword evidence="1" id="KW-0479">Metal-binding</keyword>
<evidence type="ECO:0000259" key="4">
    <source>
        <dbReference type="PROSITE" id="PS50158"/>
    </source>
</evidence>
<reference evidence="5" key="2">
    <citation type="submission" date="2022-01" db="EMBL/GenBank/DDBJ databases">
        <authorList>
            <person name="Yamashiro T."/>
            <person name="Shiraishi A."/>
            <person name="Satake H."/>
            <person name="Nakayama K."/>
        </authorList>
    </citation>
    <scope>NUCLEOTIDE SEQUENCE</scope>
</reference>
<dbReference type="InterPro" id="IPR001878">
    <property type="entry name" value="Znf_CCHC"/>
</dbReference>
<dbReference type="SUPFAM" id="SSF57756">
    <property type="entry name" value="Retrovirus zinc finger-like domains"/>
    <property type="match status" value="1"/>
</dbReference>
<feature type="region of interest" description="Disordered" evidence="2">
    <location>
        <begin position="494"/>
        <end position="519"/>
    </location>
</feature>
<dbReference type="PROSITE" id="PS50158">
    <property type="entry name" value="ZF_CCHC"/>
    <property type="match status" value="1"/>
</dbReference>
<evidence type="ECO:0000256" key="2">
    <source>
        <dbReference type="SAM" id="MobiDB-lite"/>
    </source>
</evidence>
<feature type="transmembrane region" description="Helical" evidence="3">
    <location>
        <begin position="94"/>
        <end position="120"/>
    </location>
</feature>
<protein>
    <submittedName>
        <fullName evidence="5">Ribonuclease H-like domain-containing protein</fullName>
    </submittedName>
</protein>
<dbReference type="Gene3D" id="4.10.60.10">
    <property type="entry name" value="Zinc finger, CCHC-type"/>
    <property type="match status" value="1"/>
</dbReference>
<evidence type="ECO:0000256" key="3">
    <source>
        <dbReference type="SAM" id="Phobius"/>
    </source>
</evidence>
<keyword evidence="3" id="KW-1133">Transmembrane helix</keyword>
<sequence>MSFLSTGITGYGYCLLVVSSSRSSAVLGQMTYLVQSSTLDSERTYVHAGCTFQHTGRISPNSFLSSILLLVVIIVMVVFVIVVLVVVVIMIYRVVIVVVFGIVVVVGGVSSIFKLSFVIVDSFSCYWSSACPGVLVSIVNIAMLAACAFKAGEMPSLISCRMAAKVMVGVSDVDVLLGGILSTKDNAVYGMIHEDGDNDAIGGNDDERAINNVVEEEDGERICFLGGNSYSGIKKYRGPNSSDGGNTEDGVKIAGGVIGSGDEIAATEMSHQGGHVALFLTKERYKEMGKLIKGFEKEFMSLSKVVIAYELEVKGTSSSTTNSHNVAFLSFRSTNSATRVVNIAQGVNTASTQSVADSPTIVENLSDVVIYSFFASQPSIPHLDNENLQQINPDDLEDMDLRWNIAMLIMRARRFLKNTRRKLDMANKERIGVDKSKVECFNCHTRGHFARKCRATRNQDSKNREPTRRTMPSDQAEEGLTNFALIAYSLTSSTSSTNSESVSESIVEKPTVETNEPETTRKENGALIIEDWVSDSDEKHCLRSSLISFNAVRPVNTVQSRTAVNNAGPMKNVINNAYSTTRMPFNKITTTNNSNFTKKGNPQQDLKDKGVIDSRCSSQFNQPTITNVAHGFV</sequence>
<proteinExistence type="predicted"/>
<keyword evidence="3" id="KW-0812">Transmembrane</keyword>
<evidence type="ECO:0000313" key="5">
    <source>
        <dbReference type="EMBL" id="GJT66973.1"/>
    </source>
</evidence>
<name>A0ABQ5FUD3_9ASTR</name>
<feature type="transmembrane region" description="Helical" evidence="3">
    <location>
        <begin position="126"/>
        <end position="149"/>
    </location>
</feature>
<feature type="domain" description="CCHC-type" evidence="4">
    <location>
        <begin position="440"/>
        <end position="454"/>
    </location>
</feature>
<keyword evidence="1" id="KW-0863">Zinc-finger</keyword>